<feature type="region of interest" description="Disordered" evidence="1">
    <location>
        <begin position="54"/>
        <end position="85"/>
    </location>
</feature>
<keyword evidence="4" id="KW-1185">Reference proteome</keyword>
<dbReference type="InterPro" id="IPR050704">
    <property type="entry name" value="Peptidase_C85-like"/>
</dbReference>
<feature type="compositionally biased region" description="Polar residues" evidence="1">
    <location>
        <begin position="361"/>
        <end position="370"/>
    </location>
</feature>
<dbReference type="CDD" id="cd22756">
    <property type="entry name" value="OTU_OTUD3-like"/>
    <property type="match status" value="1"/>
</dbReference>
<evidence type="ECO:0000313" key="4">
    <source>
        <dbReference type="Proteomes" id="UP001194468"/>
    </source>
</evidence>
<evidence type="ECO:0000256" key="1">
    <source>
        <dbReference type="SAM" id="MobiDB-lite"/>
    </source>
</evidence>
<dbReference type="Pfam" id="PF02338">
    <property type="entry name" value="OTU"/>
    <property type="match status" value="1"/>
</dbReference>
<proteinExistence type="predicted"/>
<feature type="compositionally biased region" description="Low complexity" evidence="1">
    <location>
        <begin position="438"/>
        <end position="456"/>
    </location>
</feature>
<comment type="caution">
    <text evidence="3">The sequence shown here is derived from an EMBL/GenBank/DDBJ whole genome shotgun (WGS) entry which is preliminary data.</text>
</comment>
<dbReference type="GO" id="GO:0016579">
    <property type="term" value="P:protein deubiquitination"/>
    <property type="evidence" value="ECO:0007669"/>
    <property type="project" value="TreeGrafter"/>
</dbReference>
<feature type="domain" description="OTU" evidence="2">
    <location>
        <begin position="97"/>
        <end position="261"/>
    </location>
</feature>
<accession>A0AAD4GEW9</accession>
<dbReference type="Proteomes" id="UP001194468">
    <property type="component" value="Unassembled WGS sequence"/>
</dbReference>
<dbReference type="InterPro" id="IPR038765">
    <property type="entry name" value="Papain-like_cys_pep_sf"/>
</dbReference>
<feature type="region of interest" description="Disordered" evidence="1">
    <location>
        <begin position="281"/>
        <end position="310"/>
    </location>
</feature>
<feature type="compositionally biased region" description="Acidic residues" evidence="1">
    <location>
        <begin position="424"/>
        <end position="434"/>
    </location>
</feature>
<protein>
    <recommendedName>
        <fullName evidence="2">OTU domain-containing protein</fullName>
    </recommendedName>
</protein>
<dbReference type="EMBL" id="WHUW01000013">
    <property type="protein sequence ID" value="KAF8439970.1"/>
    <property type="molecule type" value="Genomic_DNA"/>
</dbReference>
<feature type="compositionally biased region" description="Low complexity" evidence="1">
    <location>
        <begin position="389"/>
        <end position="398"/>
    </location>
</feature>
<dbReference type="SUPFAM" id="SSF54001">
    <property type="entry name" value="Cysteine proteinases"/>
    <property type="match status" value="1"/>
</dbReference>
<reference evidence="3" key="2">
    <citation type="journal article" date="2020" name="Nat. Commun.">
        <title>Large-scale genome sequencing of mycorrhizal fungi provides insights into the early evolution of symbiotic traits.</title>
        <authorList>
            <person name="Miyauchi S."/>
            <person name="Kiss E."/>
            <person name="Kuo A."/>
            <person name="Drula E."/>
            <person name="Kohler A."/>
            <person name="Sanchez-Garcia M."/>
            <person name="Morin E."/>
            <person name="Andreopoulos B."/>
            <person name="Barry K.W."/>
            <person name="Bonito G."/>
            <person name="Buee M."/>
            <person name="Carver A."/>
            <person name="Chen C."/>
            <person name="Cichocki N."/>
            <person name="Clum A."/>
            <person name="Culley D."/>
            <person name="Crous P.W."/>
            <person name="Fauchery L."/>
            <person name="Girlanda M."/>
            <person name="Hayes R.D."/>
            <person name="Keri Z."/>
            <person name="LaButti K."/>
            <person name="Lipzen A."/>
            <person name="Lombard V."/>
            <person name="Magnuson J."/>
            <person name="Maillard F."/>
            <person name="Murat C."/>
            <person name="Nolan M."/>
            <person name="Ohm R.A."/>
            <person name="Pangilinan J."/>
            <person name="Pereira M.F."/>
            <person name="Perotto S."/>
            <person name="Peter M."/>
            <person name="Pfister S."/>
            <person name="Riley R."/>
            <person name="Sitrit Y."/>
            <person name="Stielow J.B."/>
            <person name="Szollosi G."/>
            <person name="Zifcakova L."/>
            <person name="Stursova M."/>
            <person name="Spatafora J.W."/>
            <person name="Tedersoo L."/>
            <person name="Vaario L.M."/>
            <person name="Yamada A."/>
            <person name="Yan M."/>
            <person name="Wang P."/>
            <person name="Xu J."/>
            <person name="Bruns T."/>
            <person name="Baldrian P."/>
            <person name="Vilgalys R."/>
            <person name="Dunand C."/>
            <person name="Henrissat B."/>
            <person name="Grigoriev I.V."/>
            <person name="Hibbett D."/>
            <person name="Nagy L.G."/>
            <person name="Martin F.M."/>
        </authorList>
    </citation>
    <scope>NUCLEOTIDE SEQUENCE</scope>
    <source>
        <strain evidence="3">BED1</strain>
    </source>
</reference>
<evidence type="ECO:0000313" key="3">
    <source>
        <dbReference type="EMBL" id="KAF8439970.1"/>
    </source>
</evidence>
<dbReference type="PANTHER" id="PTHR12419:SF7">
    <property type="entry name" value="OTU DOMAIN-CONTAINING PROTEIN 3"/>
    <property type="match status" value="1"/>
</dbReference>
<dbReference type="Gene3D" id="3.90.70.80">
    <property type="match status" value="1"/>
</dbReference>
<name>A0AAD4GEW9_BOLED</name>
<dbReference type="InterPro" id="IPR003323">
    <property type="entry name" value="OTU_dom"/>
</dbReference>
<dbReference type="PROSITE" id="PS50802">
    <property type="entry name" value="OTU"/>
    <property type="match status" value="1"/>
</dbReference>
<organism evidence="3 4">
    <name type="scientific">Boletus edulis BED1</name>
    <dbReference type="NCBI Taxonomy" id="1328754"/>
    <lineage>
        <taxon>Eukaryota</taxon>
        <taxon>Fungi</taxon>
        <taxon>Dikarya</taxon>
        <taxon>Basidiomycota</taxon>
        <taxon>Agaricomycotina</taxon>
        <taxon>Agaricomycetes</taxon>
        <taxon>Agaricomycetidae</taxon>
        <taxon>Boletales</taxon>
        <taxon>Boletineae</taxon>
        <taxon>Boletaceae</taxon>
        <taxon>Boletoideae</taxon>
        <taxon>Boletus</taxon>
    </lineage>
</organism>
<reference evidence="3" key="1">
    <citation type="submission" date="2019-10" db="EMBL/GenBank/DDBJ databases">
        <authorList>
            <consortium name="DOE Joint Genome Institute"/>
            <person name="Kuo A."/>
            <person name="Miyauchi S."/>
            <person name="Kiss E."/>
            <person name="Drula E."/>
            <person name="Kohler A."/>
            <person name="Sanchez-Garcia M."/>
            <person name="Andreopoulos B."/>
            <person name="Barry K.W."/>
            <person name="Bonito G."/>
            <person name="Buee M."/>
            <person name="Carver A."/>
            <person name="Chen C."/>
            <person name="Cichocki N."/>
            <person name="Clum A."/>
            <person name="Culley D."/>
            <person name="Crous P.W."/>
            <person name="Fauchery L."/>
            <person name="Girlanda M."/>
            <person name="Hayes R."/>
            <person name="Keri Z."/>
            <person name="LaButti K."/>
            <person name="Lipzen A."/>
            <person name="Lombard V."/>
            <person name="Magnuson J."/>
            <person name="Maillard F."/>
            <person name="Morin E."/>
            <person name="Murat C."/>
            <person name="Nolan M."/>
            <person name="Ohm R."/>
            <person name="Pangilinan J."/>
            <person name="Pereira M."/>
            <person name="Perotto S."/>
            <person name="Peter M."/>
            <person name="Riley R."/>
            <person name="Sitrit Y."/>
            <person name="Stielow B."/>
            <person name="Szollosi G."/>
            <person name="Zifcakova L."/>
            <person name="Stursova M."/>
            <person name="Spatafora J.W."/>
            <person name="Tedersoo L."/>
            <person name="Vaario L.-M."/>
            <person name="Yamada A."/>
            <person name="Yan M."/>
            <person name="Wang P."/>
            <person name="Xu J."/>
            <person name="Bruns T."/>
            <person name="Baldrian P."/>
            <person name="Vilgalys R."/>
            <person name="Henrissat B."/>
            <person name="Grigoriev I.V."/>
            <person name="Hibbett D."/>
            <person name="Nagy L.G."/>
            <person name="Martin F.M."/>
        </authorList>
    </citation>
    <scope>NUCLEOTIDE SEQUENCE</scope>
    <source>
        <strain evidence="3">BED1</strain>
    </source>
</reference>
<evidence type="ECO:0000259" key="2">
    <source>
        <dbReference type="PROSITE" id="PS50802"/>
    </source>
</evidence>
<sequence>MQRGNNAKRCRHPSGVLCDRTPERGRQGLLTTNAIPPCKTKPWNFCYLRMVSSKRHQKHGKAPLQTRTRTTRSKGRPLADPQQNTQLLTEQLRSLGLYAAHTLGDGNCLFRALSDQLHGSPSHHLQLRKDICDWIETHSQRYEPFCEDERGLTAHLRCMREQGTYGGHLELSAFAHFARRNVKVVQPGLVYVIEWNAGGEAIADQSASPATQAEQLIDARERRRLRKQQQQREEMSQQEEANDTVYVAYHDWEHFSSIRNLRGPHTGLPIVHELPVDSEAIVPSPVKRKPPSSRAKAKPESKVSLKRSKNGQFVSTKVKVEEVTVPTPTQVPLPMSRSPSPLSSVASLPQIDVDVLPPTPVTSQPANLDSSPPPVLRIHRSPKRTFDESSGSSSQSDSIAKRTRSAHECPPPVDQSRLDSNAIEVDDPEDEESTPELSTPRSSASSRSSSVASSPLPGTPPPEPETEPMIIERPLTRRQRKALGLPKPRAALVAKRASAGRIVIPGGRFKRSVETTADNKGLTKIREAGDGSVDDEGSVQDEWQRNGTGRLDVRGFRELKI</sequence>
<dbReference type="AlphaFoldDB" id="A0AAD4GEW9"/>
<feature type="region of interest" description="Disordered" evidence="1">
    <location>
        <begin position="355"/>
        <end position="487"/>
    </location>
</feature>
<dbReference type="GO" id="GO:0004843">
    <property type="term" value="F:cysteine-type deubiquitinase activity"/>
    <property type="evidence" value="ECO:0007669"/>
    <property type="project" value="TreeGrafter"/>
</dbReference>
<gene>
    <name evidence="3" type="ORF">L210DRAFT_3480467</name>
</gene>
<dbReference type="PANTHER" id="PTHR12419">
    <property type="entry name" value="OTU DOMAIN CONTAINING PROTEIN"/>
    <property type="match status" value="1"/>
</dbReference>